<accession>A0A1G9MHT2</accession>
<sequence length="327" mass="38661">MKELKNKNFICTKDGTLNKESIGWSRKIFSNCDIDSGYFRKKIWNHYMWMSDKYICAFAIVKLDYAGLIFIDFYDLEEKREIHKNITIPLCNGMIIHNSVGSYAHYQNKDMYFNIIRVHEKLHVMIKWNEIDIDANFILQKESLNVLVPWSDKKYHYTSKQLPLKSKGYICIGQDENETFNLEDSIGFIDYGRGIWEREKSWYWLTCGFKNEDLKVGLNLGGKWTDNTGVNENGIKINGILHKIYSDVNFEKIDENTWSIKNNQNEEEQIDLIFKVESINDKKNNKLLVKSSLKQHIGRINGEVKVNDETIKFNDVICWFEDHYAKW</sequence>
<evidence type="ECO:0000313" key="1">
    <source>
        <dbReference type="EMBL" id="SDL73759.1"/>
    </source>
</evidence>
<gene>
    <name evidence="1" type="ORF">SAMN04515677_103229</name>
</gene>
<proteinExistence type="predicted"/>
<dbReference type="PANTHER" id="PTHR35868:SF3">
    <property type="entry name" value="DUF2804 DOMAIN-CONTAINING PROTEIN"/>
    <property type="match status" value="1"/>
</dbReference>
<evidence type="ECO:0008006" key="3">
    <source>
        <dbReference type="Google" id="ProtNLM"/>
    </source>
</evidence>
<dbReference type="STRING" id="1121325.SAMN04515677_103229"/>
<evidence type="ECO:0000313" key="2">
    <source>
        <dbReference type="Proteomes" id="UP000199068"/>
    </source>
</evidence>
<name>A0A1G9MHT2_9FIRM</name>
<protein>
    <recommendedName>
        <fullName evidence="3">DUF2804 domain-containing protein</fullName>
    </recommendedName>
</protein>
<dbReference type="RefSeq" id="WP_092724929.1">
    <property type="nucleotide sequence ID" value="NZ_FNGW01000003.1"/>
</dbReference>
<dbReference type="AlphaFoldDB" id="A0A1G9MHT2"/>
<dbReference type="PANTHER" id="PTHR35868">
    <property type="entry name" value="DUF2804 DOMAIN-CONTAINING PROTEIN-RELATED"/>
    <property type="match status" value="1"/>
</dbReference>
<keyword evidence="2" id="KW-1185">Reference proteome</keyword>
<dbReference type="InterPro" id="IPR021243">
    <property type="entry name" value="DUF2804"/>
</dbReference>
<organism evidence="1 2">
    <name type="scientific">Romboutsia lituseburensis DSM 797</name>
    <dbReference type="NCBI Taxonomy" id="1121325"/>
    <lineage>
        <taxon>Bacteria</taxon>
        <taxon>Bacillati</taxon>
        <taxon>Bacillota</taxon>
        <taxon>Clostridia</taxon>
        <taxon>Peptostreptococcales</taxon>
        <taxon>Peptostreptococcaceae</taxon>
        <taxon>Romboutsia</taxon>
    </lineage>
</organism>
<dbReference type="Proteomes" id="UP000199068">
    <property type="component" value="Unassembled WGS sequence"/>
</dbReference>
<dbReference type="Pfam" id="PF10974">
    <property type="entry name" value="DUF2804"/>
    <property type="match status" value="1"/>
</dbReference>
<reference evidence="1 2" key="1">
    <citation type="submission" date="2016-10" db="EMBL/GenBank/DDBJ databases">
        <authorList>
            <person name="de Groot N.N."/>
        </authorList>
    </citation>
    <scope>NUCLEOTIDE SEQUENCE [LARGE SCALE GENOMIC DNA]</scope>
    <source>
        <strain evidence="1 2">DSM 797</strain>
    </source>
</reference>
<dbReference type="EMBL" id="FNGW01000003">
    <property type="protein sequence ID" value="SDL73759.1"/>
    <property type="molecule type" value="Genomic_DNA"/>
</dbReference>